<accession>A0A1E3LRZ2</accession>
<gene>
    <name evidence="2" type="ORF">BFL28_05715</name>
</gene>
<dbReference type="STRING" id="1888892.BFL28_05715"/>
<feature type="compositionally biased region" description="Basic and acidic residues" evidence="1">
    <location>
        <begin position="1"/>
        <end position="14"/>
    </location>
</feature>
<dbReference type="Proteomes" id="UP000094487">
    <property type="component" value="Unassembled WGS sequence"/>
</dbReference>
<protein>
    <submittedName>
        <fullName evidence="2">Uncharacterized protein</fullName>
    </submittedName>
</protein>
<proteinExistence type="predicted"/>
<evidence type="ECO:0000256" key="1">
    <source>
        <dbReference type="SAM" id="MobiDB-lite"/>
    </source>
</evidence>
<name>A0A1E3LRZ2_9SPHN</name>
<keyword evidence="3" id="KW-1185">Reference proteome</keyword>
<feature type="region of interest" description="Disordered" evidence="1">
    <location>
        <begin position="1"/>
        <end position="21"/>
    </location>
</feature>
<comment type="caution">
    <text evidence="2">The sequence shown here is derived from an EMBL/GenBank/DDBJ whole genome shotgun (WGS) entry which is preliminary data.</text>
</comment>
<evidence type="ECO:0000313" key="2">
    <source>
        <dbReference type="EMBL" id="ODP36484.1"/>
    </source>
</evidence>
<reference evidence="2 3" key="1">
    <citation type="submission" date="2016-08" db="EMBL/GenBank/DDBJ databases">
        <title>Draft genome of the agarase producing Sphingomonas sp. MCT13.</title>
        <authorList>
            <person name="D'Andrea M.M."/>
            <person name="Rossolini G.M."/>
            <person name="Thaller M.C."/>
        </authorList>
    </citation>
    <scope>NUCLEOTIDE SEQUENCE [LARGE SCALE GENOMIC DNA]</scope>
    <source>
        <strain evidence="2 3">MCT13</strain>
    </source>
</reference>
<dbReference type="OrthoDB" id="8477613at2"/>
<sequence>MADDADRSQQHDRTNNMVLDYTDHGDGTRTVRLRLSRKVYVGDACTLSLAAGWRTGASAQSGIAVTNNSALAAAPVIGGRWLTPPKHRVTGSFRVDVMAGSINPEGKSGLAAARFDVTAGTTTKTVWATGLSTSTAYSDSVRCWGADIDPSDLNAGLITVHKTLVPWVGPSRTSGSGQSTAAGSFVNTADAPLVMAYDPAGTRYPAAWVVCDPVNGTATASAAMVQG</sequence>
<organism evidence="2 3">
    <name type="scientific">Sphingomonas turrisvirgatae</name>
    <dbReference type="NCBI Taxonomy" id="1888892"/>
    <lineage>
        <taxon>Bacteria</taxon>
        <taxon>Pseudomonadati</taxon>
        <taxon>Pseudomonadota</taxon>
        <taxon>Alphaproteobacteria</taxon>
        <taxon>Sphingomonadales</taxon>
        <taxon>Sphingomonadaceae</taxon>
        <taxon>Sphingomonas</taxon>
    </lineage>
</organism>
<dbReference type="EMBL" id="MDDS01000068">
    <property type="protein sequence ID" value="ODP36484.1"/>
    <property type="molecule type" value="Genomic_DNA"/>
</dbReference>
<evidence type="ECO:0000313" key="3">
    <source>
        <dbReference type="Proteomes" id="UP000094487"/>
    </source>
</evidence>
<dbReference type="AlphaFoldDB" id="A0A1E3LRZ2"/>